<dbReference type="PIRSF" id="PIRSF000126">
    <property type="entry name" value="11-beta-HSD1"/>
    <property type="match status" value="1"/>
</dbReference>
<evidence type="ECO:0000256" key="2">
    <source>
        <dbReference type="ARBA" id="ARBA00023002"/>
    </source>
</evidence>
<organism evidence="3">
    <name type="scientific">freshwater metagenome</name>
    <dbReference type="NCBI Taxonomy" id="449393"/>
    <lineage>
        <taxon>unclassified sequences</taxon>
        <taxon>metagenomes</taxon>
        <taxon>ecological metagenomes</taxon>
    </lineage>
</organism>
<dbReference type="CDD" id="cd05233">
    <property type="entry name" value="SDR_c"/>
    <property type="match status" value="1"/>
</dbReference>
<evidence type="ECO:0000256" key="1">
    <source>
        <dbReference type="ARBA" id="ARBA00006484"/>
    </source>
</evidence>
<dbReference type="InterPro" id="IPR036291">
    <property type="entry name" value="NAD(P)-bd_dom_sf"/>
</dbReference>
<comment type="similarity">
    <text evidence="1">Belongs to the short-chain dehydrogenases/reductases (SDR) family.</text>
</comment>
<protein>
    <submittedName>
        <fullName evidence="3">Unannotated protein</fullName>
    </submittedName>
</protein>
<gene>
    <name evidence="3" type="ORF">UFOPK2310_01426</name>
</gene>
<dbReference type="PRINTS" id="PR00080">
    <property type="entry name" value="SDRFAMILY"/>
</dbReference>
<dbReference type="Pfam" id="PF00106">
    <property type="entry name" value="adh_short"/>
    <property type="match status" value="1"/>
</dbReference>
<proteinExistence type="inferred from homology"/>
<dbReference type="AlphaFoldDB" id="A0A6J6ND74"/>
<reference evidence="3" key="1">
    <citation type="submission" date="2020-05" db="EMBL/GenBank/DDBJ databases">
        <authorList>
            <person name="Chiriac C."/>
            <person name="Salcher M."/>
            <person name="Ghai R."/>
            <person name="Kavagutti S V."/>
        </authorList>
    </citation>
    <scope>NUCLEOTIDE SEQUENCE</scope>
</reference>
<dbReference type="PANTHER" id="PTHR43899">
    <property type="entry name" value="RH59310P"/>
    <property type="match status" value="1"/>
</dbReference>
<dbReference type="InterPro" id="IPR002347">
    <property type="entry name" value="SDR_fam"/>
</dbReference>
<dbReference type="EMBL" id="CAEZWW010000215">
    <property type="protein sequence ID" value="CAB4684182.1"/>
    <property type="molecule type" value="Genomic_DNA"/>
</dbReference>
<keyword evidence="2" id="KW-0560">Oxidoreductase</keyword>
<dbReference type="PRINTS" id="PR00081">
    <property type="entry name" value="GDHRDH"/>
</dbReference>
<evidence type="ECO:0000313" key="3">
    <source>
        <dbReference type="EMBL" id="CAB4684182.1"/>
    </source>
</evidence>
<sequence length="259" mass="27800">MAIALVTGPTAGIGKAFAVALARAGFDLVLVARDETRLAELAGCLSLDFGVDAEVLVADVGDGPSLAKVEERLRRTDLPISVLVNNAGLGVKAPFAKSDIREEQQMLDVLVRSVMRTTHAAVPGMVERGFGVVINVSSIASWVTGGTYSAAKAWVTVFSESLAQELIGTGVRVTAVCPGYVHTEFHDRAGMDMSNIPDWMWLEAEQVVEQAMRDVSRNRPLSVAGAQYKALSLLLRYAPRPLVRFATATSRVSGRFGRR</sequence>
<accession>A0A6J6ND74</accession>
<dbReference type="GO" id="GO:0016491">
    <property type="term" value="F:oxidoreductase activity"/>
    <property type="evidence" value="ECO:0007669"/>
    <property type="project" value="UniProtKB-KW"/>
</dbReference>
<dbReference type="InterPro" id="IPR051019">
    <property type="entry name" value="VLCFA-Steroid_DH"/>
</dbReference>
<dbReference type="Gene3D" id="3.40.50.720">
    <property type="entry name" value="NAD(P)-binding Rossmann-like Domain"/>
    <property type="match status" value="1"/>
</dbReference>
<name>A0A6J6ND74_9ZZZZ</name>
<dbReference type="SUPFAM" id="SSF51735">
    <property type="entry name" value="NAD(P)-binding Rossmann-fold domains"/>
    <property type="match status" value="1"/>
</dbReference>
<dbReference type="PANTHER" id="PTHR43899:SF13">
    <property type="entry name" value="RH59310P"/>
    <property type="match status" value="1"/>
</dbReference>